<evidence type="ECO:0000256" key="1">
    <source>
        <dbReference type="ARBA" id="ARBA00022676"/>
    </source>
</evidence>
<keyword evidence="2 4" id="KW-0808">Transferase</keyword>
<reference evidence="4" key="1">
    <citation type="submission" date="2022-05" db="EMBL/GenBank/DDBJ databases">
        <title>Corynebacterium sp. TA-R-1 sp. nov., isolated from human feces.</title>
        <authorList>
            <person name="Shamsuzzaman M."/>
            <person name="Dahal R.H."/>
        </authorList>
    </citation>
    <scope>NUCLEOTIDE SEQUENCE</scope>
    <source>
        <strain evidence="4">TA-R-1</strain>
    </source>
</reference>
<gene>
    <name evidence="4" type="ORF">M5J20_01695</name>
</gene>
<evidence type="ECO:0000259" key="3">
    <source>
        <dbReference type="Pfam" id="PF13439"/>
    </source>
</evidence>
<dbReference type="InterPro" id="IPR028098">
    <property type="entry name" value="Glyco_trans_4-like_N"/>
</dbReference>
<sequence length="328" mass="35484">MSSNRRAVRVLSIPANHPYTQAIRPAGVAYLPDPDIDGNWWPHPAFTAQYWRELDPADYPDILHVHFGFEHYTPDEIRDMVAALPVPLVVTVHDLDNPHLEDQREHHERLQVLVDAAAATLTLTECAAEVLRADYGVEEPIVVKHPRIAEAPVRAERGARAAVFVKSLRGNVVADPAFYRDIAAEVPVDVHAHDVPATAELRAGLAETANLRLIVHEPYGDEALFAAVASAGACVLPYTRGTHSGWLEMCRDHGTPVAVPDCGCYASQADTPEAVAEYPAGDGRAAGRAAQELLARGGVPYVGDREAQLHEVVAAHAAIYENLAGGAR</sequence>
<organism evidence="4 5">
    <name type="scientific">Corynebacterium stercoris</name>
    <dbReference type="NCBI Taxonomy" id="2943490"/>
    <lineage>
        <taxon>Bacteria</taxon>
        <taxon>Bacillati</taxon>
        <taxon>Actinomycetota</taxon>
        <taxon>Actinomycetes</taxon>
        <taxon>Mycobacteriales</taxon>
        <taxon>Corynebacteriaceae</taxon>
        <taxon>Corynebacterium</taxon>
    </lineage>
</organism>
<evidence type="ECO:0000313" key="5">
    <source>
        <dbReference type="Proteomes" id="UP001204000"/>
    </source>
</evidence>
<dbReference type="Proteomes" id="UP001204000">
    <property type="component" value="Unassembled WGS sequence"/>
</dbReference>
<dbReference type="EMBL" id="JAMFTQ010000001">
    <property type="protein sequence ID" value="MCP1386912.1"/>
    <property type="molecule type" value="Genomic_DNA"/>
</dbReference>
<feature type="domain" description="Glycosyltransferase subfamily 4-like N-terminal" evidence="3">
    <location>
        <begin position="35"/>
        <end position="143"/>
    </location>
</feature>
<dbReference type="GO" id="GO:0016757">
    <property type="term" value="F:glycosyltransferase activity"/>
    <property type="evidence" value="ECO:0007669"/>
    <property type="project" value="UniProtKB-KW"/>
</dbReference>
<dbReference type="Gene3D" id="3.40.50.2000">
    <property type="entry name" value="Glycogen Phosphorylase B"/>
    <property type="match status" value="1"/>
</dbReference>
<accession>A0ABT1G2H7</accession>
<name>A0ABT1G2H7_9CORY</name>
<proteinExistence type="predicted"/>
<keyword evidence="1 4" id="KW-0328">Glycosyltransferase</keyword>
<comment type="caution">
    <text evidence="4">The sequence shown here is derived from an EMBL/GenBank/DDBJ whole genome shotgun (WGS) entry which is preliminary data.</text>
</comment>
<evidence type="ECO:0000256" key="2">
    <source>
        <dbReference type="ARBA" id="ARBA00022679"/>
    </source>
</evidence>
<evidence type="ECO:0000313" key="4">
    <source>
        <dbReference type="EMBL" id="MCP1386912.1"/>
    </source>
</evidence>
<dbReference type="Pfam" id="PF13439">
    <property type="entry name" value="Glyco_transf_4"/>
    <property type="match status" value="1"/>
</dbReference>
<protein>
    <submittedName>
        <fullName evidence="4">Glycosyltransferase</fullName>
        <ecNumber evidence="4">2.4.-.-</ecNumber>
    </submittedName>
</protein>
<keyword evidence="5" id="KW-1185">Reference proteome</keyword>
<dbReference type="RefSeq" id="WP_253575711.1">
    <property type="nucleotide sequence ID" value="NZ_JAMFTQ010000001.1"/>
</dbReference>
<dbReference type="EC" id="2.4.-.-" evidence="4"/>
<dbReference type="SUPFAM" id="SSF53756">
    <property type="entry name" value="UDP-Glycosyltransferase/glycogen phosphorylase"/>
    <property type="match status" value="1"/>
</dbReference>